<organism evidence="3 4">
    <name type="scientific">Basidiobolus ranarum</name>
    <dbReference type="NCBI Taxonomy" id="34480"/>
    <lineage>
        <taxon>Eukaryota</taxon>
        <taxon>Fungi</taxon>
        <taxon>Fungi incertae sedis</taxon>
        <taxon>Zoopagomycota</taxon>
        <taxon>Entomophthoromycotina</taxon>
        <taxon>Basidiobolomycetes</taxon>
        <taxon>Basidiobolales</taxon>
        <taxon>Basidiobolaceae</taxon>
        <taxon>Basidiobolus</taxon>
    </lineage>
</organism>
<dbReference type="InterPro" id="IPR036265">
    <property type="entry name" value="HIT-like_sf"/>
</dbReference>
<dbReference type="EMBL" id="JASJQH010007073">
    <property type="protein sequence ID" value="KAK9718833.1"/>
    <property type="molecule type" value="Genomic_DNA"/>
</dbReference>
<evidence type="ECO:0000313" key="3">
    <source>
        <dbReference type="EMBL" id="KAK9718833.1"/>
    </source>
</evidence>
<name>A0ABR2W3H8_9FUNG</name>
<dbReference type="PANTHER" id="PTHR46648:SF1">
    <property type="entry name" value="ADENOSINE 5'-MONOPHOSPHORAMIDASE HNT1"/>
    <property type="match status" value="1"/>
</dbReference>
<dbReference type="Gene3D" id="3.30.428.10">
    <property type="entry name" value="HIT-like"/>
    <property type="match status" value="1"/>
</dbReference>
<feature type="short sequence motif" description="Histidine triad motif" evidence="1">
    <location>
        <begin position="98"/>
        <end position="102"/>
    </location>
</feature>
<dbReference type="EC" id="3.6.1.17" evidence="3"/>
<dbReference type="Proteomes" id="UP001479436">
    <property type="component" value="Unassembled WGS sequence"/>
</dbReference>
<dbReference type="InterPro" id="IPR039384">
    <property type="entry name" value="HINT"/>
</dbReference>
<dbReference type="PRINTS" id="PR00332">
    <property type="entry name" value="HISTRIAD"/>
</dbReference>
<protein>
    <submittedName>
        <fullName evidence="3">Adenosine 5'-monophosphoramidase</fullName>
        <ecNumber evidence="3">3.6.1.17</ecNumber>
    </submittedName>
</protein>
<dbReference type="InterPro" id="IPR001310">
    <property type="entry name" value="Histidine_triad_HIT"/>
</dbReference>
<proteinExistence type="predicted"/>
<dbReference type="CDD" id="cd01277">
    <property type="entry name" value="HINT_subgroup"/>
    <property type="match status" value="1"/>
</dbReference>
<evidence type="ECO:0000313" key="4">
    <source>
        <dbReference type="Proteomes" id="UP001479436"/>
    </source>
</evidence>
<comment type="caution">
    <text evidence="3">The sequence shown here is derived from an EMBL/GenBank/DDBJ whole genome shotgun (WGS) entry which is preliminary data.</text>
</comment>
<accession>A0ABR2W3H8</accession>
<dbReference type="PROSITE" id="PS00892">
    <property type="entry name" value="HIT_1"/>
    <property type="match status" value="1"/>
</dbReference>
<feature type="domain" description="HIT" evidence="2">
    <location>
        <begin position="10"/>
        <end position="113"/>
    </location>
</feature>
<dbReference type="InterPro" id="IPR019808">
    <property type="entry name" value="Histidine_triad_CS"/>
</dbReference>
<reference evidence="3 4" key="1">
    <citation type="submission" date="2023-04" db="EMBL/GenBank/DDBJ databases">
        <title>Genome of Basidiobolus ranarum AG-B5.</title>
        <authorList>
            <person name="Stajich J.E."/>
            <person name="Carter-House D."/>
            <person name="Gryganskyi A."/>
        </authorList>
    </citation>
    <scope>NUCLEOTIDE SEQUENCE [LARGE SCALE GENOMIC DNA]</scope>
    <source>
        <strain evidence="3 4">AG-B5</strain>
    </source>
</reference>
<evidence type="ECO:0000259" key="2">
    <source>
        <dbReference type="PROSITE" id="PS51084"/>
    </source>
</evidence>
<gene>
    <name evidence="3" type="primary">HNT1_1</name>
    <name evidence="3" type="ORF">K7432_005188</name>
</gene>
<dbReference type="GO" id="GO:0004081">
    <property type="term" value="F:bis(5'-nucleosyl)-tetraphosphatase (asymmetrical) activity"/>
    <property type="evidence" value="ECO:0007669"/>
    <property type="project" value="UniProtKB-EC"/>
</dbReference>
<dbReference type="PANTHER" id="PTHR46648">
    <property type="entry name" value="HIT FAMILY PROTEIN 1"/>
    <property type="match status" value="1"/>
</dbReference>
<dbReference type="Pfam" id="PF01230">
    <property type="entry name" value="HIT"/>
    <property type="match status" value="1"/>
</dbReference>
<sequence>MATKLAADCIFCKIIKGVIPSSKVLETNLSYAFLDVQPLSKGHVLVIPKHHAQFLHQVPDEHLSDLLPVAKKIATALGAENYNILQNNGSLAHQAVNHVHFHIIPKPNQEEGLGIRWNTQKLSPEELQNILEKVQNQL</sequence>
<dbReference type="InterPro" id="IPR011146">
    <property type="entry name" value="HIT-like"/>
</dbReference>
<evidence type="ECO:0000256" key="1">
    <source>
        <dbReference type="PROSITE-ProRule" id="PRU00464"/>
    </source>
</evidence>
<dbReference type="SUPFAM" id="SSF54197">
    <property type="entry name" value="HIT-like"/>
    <property type="match status" value="1"/>
</dbReference>
<keyword evidence="4" id="KW-1185">Reference proteome</keyword>
<keyword evidence="3" id="KW-0378">Hydrolase</keyword>
<dbReference type="PROSITE" id="PS51084">
    <property type="entry name" value="HIT_2"/>
    <property type="match status" value="1"/>
</dbReference>